<keyword evidence="1" id="KW-1133">Transmembrane helix</keyword>
<organism evidence="2">
    <name type="scientific">Sexangularia sp. CB-2014</name>
    <dbReference type="NCBI Taxonomy" id="1486929"/>
    <lineage>
        <taxon>Eukaryota</taxon>
        <taxon>Amoebozoa</taxon>
        <taxon>Tubulinea</taxon>
        <taxon>Elardia</taxon>
        <taxon>Arcellinida</taxon>
        <taxon>Arcellinida incertae sedis</taxon>
        <taxon>Sexangularia</taxon>
    </lineage>
</organism>
<dbReference type="AlphaFoldDB" id="A0A7S1VHF1"/>
<feature type="transmembrane region" description="Helical" evidence="1">
    <location>
        <begin position="143"/>
        <end position="166"/>
    </location>
</feature>
<accession>A0A7S1VHF1</accession>
<evidence type="ECO:0000256" key="1">
    <source>
        <dbReference type="SAM" id="Phobius"/>
    </source>
</evidence>
<proteinExistence type="predicted"/>
<protein>
    <submittedName>
        <fullName evidence="2">Uncharacterized protein</fullName>
    </submittedName>
</protein>
<feature type="transmembrane region" description="Helical" evidence="1">
    <location>
        <begin position="105"/>
        <end position="131"/>
    </location>
</feature>
<name>A0A7S1VHF1_9EUKA</name>
<reference evidence="2" key="1">
    <citation type="submission" date="2021-01" db="EMBL/GenBank/DDBJ databases">
        <authorList>
            <person name="Corre E."/>
            <person name="Pelletier E."/>
            <person name="Niang G."/>
            <person name="Scheremetjew M."/>
            <person name="Finn R."/>
            <person name="Kale V."/>
            <person name="Holt S."/>
            <person name="Cochrane G."/>
            <person name="Meng A."/>
            <person name="Brown T."/>
            <person name="Cohen L."/>
        </authorList>
    </citation>
    <scope>NUCLEOTIDE SEQUENCE</scope>
    <source>
        <strain evidence="2">ATCC 50979</strain>
    </source>
</reference>
<feature type="transmembrane region" description="Helical" evidence="1">
    <location>
        <begin position="73"/>
        <end position="93"/>
    </location>
</feature>
<keyword evidence="1" id="KW-0812">Transmembrane</keyword>
<keyword evidence="1" id="KW-0472">Membrane</keyword>
<sequence length="214" mass="22680">MSSTLTPSVGFVSVTSPESTTETIIITPQNVVAPPKERVHKYTVVGACHTLSALVLLIGTTDTGTSLTTLTTAAPAIQSTMLFFLSLSVPACLRASSRSDRGVWARAVVGAAVFQTLLSLALLAGSAIGLSQVCDDDRDCSQLYLILVGALLQLVTSVALAVVGTWEMRRTAPLVRSLPNDFFVDRAKEAHRQERIAAKARARKVAGGSKSKRK</sequence>
<evidence type="ECO:0000313" key="2">
    <source>
        <dbReference type="EMBL" id="CAD9300085.1"/>
    </source>
</evidence>
<dbReference type="EMBL" id="HBGL01010058">
    <property type="protein sequence ID" value="CAD9300085.1"/>
    <property type="molecule type" value="Transcribed_RNA"/>
</dbReference>
<gene>
    <name evidence="2" type="ORF">SSP0437_LOCUS7810</name>
</gene>